<name>A0A6B3L3R3_9BACT</name>
<dbReference type="EMBL" id="CP066776">
    <property type="protein sequence ID" value="QQL43978.1"/>
    <property type="molecule type" value="Genomic_DNA"/>
</dbReference>
<dbReference type="Gene3D" id="3.40.50.410">
    <property type="entry name" value="von Willebrand factor, type A domain"/>
    <property type="match status" value="1"/>
</dbReference>
<keyword evidence="2" id="KW-1185">Reference proteome</keyword>
<proteinExistence type="predicted"/>
<gene>
    <name evidence="1" type="ORF">G3M56_008730</name>
</gene>
<dbReference type="PANTHER" id="PTHR37947">
    <property type="entry name" value="BLL2462 PROTEIN"/>
    <property type="match status" value="1"/>
</dbReference>
<sequence>MNPVFSLVYLVPLTLLLVIGGGWLCSRSAAKAPRGVRRTLVVMRVVALMALCGLLFNFGDWRKVSADQPSVWAVMMDVSASMDVENGEGKRIESAQRDLQQLQARADEAGVTLRVVEFDQDSRAAADDVDEVVAAGDGTDLMTSAESLLVTCAAAGEPLDGVVVLSDGRQTKTPERSDFALRARSMKVPFFGRVIGGAHVVDDLELLVVRKTVTAFPGQTLQIPVAVRSYGFASAVEAGIELVNEAGEVMQEGKVVIEPNDTAVHSFAIQAPDESKLWSVRLNALAGDQRTNNNSSAVRVRVLKDSAKVFLAEGAPYWDSKFLAQLLRRQPHMDVQSVHRLSDSRWFTVGSGESEAHENASSSFPSTAEQLEAYDLIVFGKNSEHFITPEVASLLRSFVRDQGGAVLFARSKPYSGSLPEIEALEPVVWAAGSTNEFALKPSIDGEASGLFGEALPAADSRVWVSLPDLKDAHRIDRVKPFTRVLAHGEVSGSRFPLLMVRRYGQGVSGLVNADGLWKWDFYPEARDMGNMYQEFWTQLIHWMLSYSEFLPGQQLSLRVSSDSVMPGDPVAVRIGYRGGDASIEPKLVVESDQLSQPLIVQPAAEKSESGRRAWSASFTPDVPGNYYLKLDAGDLASPEVLVSVAPPVGELDELSADPEFLRTLCESTGGALIDHDGYDQFLADSVVAGDVVAGDRGVVWHPHWMLWWLPVLLTLLLGSEWFLRRRNGLL</sequence>
<dbReference type="Gene3D" id="3.40.50.880">
    <property type="match status" value="1"/>
</dbReference>
<dbReference type="RefSeq" id="WP_164363469.1">
    <property type="nucleotide sequence ID" value="NZ_CP066776.1"/>
</dbReference>
<evidence type="ECO:0008006" key="3">
    <source>
        <dbReference type="Google" id="ProtNLM"/>
    </source>
</evidence>
<organism evidence="1 2">
    <name type="scientific">Sulfuriroseicoccus oceanibius</name>
    <dbReference type="NCBI Taxonomy" id="2707525"/>
    <lineage>
        <taxon>Bacteria</taxon>
        <taxon>Pseudomonadati</taxon>
        <taxon>Verrucomicrobiota</taxon>
        <taxon>Verrucomicrobiia</taxon>
        <taxon>Verrucomicrobiales</taxon>
        <taxon>Verrucomicrobiaceae</taxon>
        <taxon>Sulfuriroseicoccus</taxon>
    </lineage>
</organism>
<dbReference type="Proteomes" id="UP000475117">
    <property type="component" value="Chromosome"/>
</dbReference>
<evidence type="ECO:0000313" key="1">
    <source>
        <dbReference type="EMBL" id="QQL43978.1"/>
    </source>
</evidence>
<dbReference type="InterPro" id="IPR036465">
    <property type="entry name" value="vWFA_dom_sf"/>
</dbReference>
<dbReference type="PANTHER" id="PTHR37947:SF1">
    <property type="entry name" value="BLL2462 PROTEIN"/>
    <property type="match status" value="1"/>
</dbReference>
<evidence type="ECO:0000313" key="2">
    <source>
        <dbReference type="Proteomes" id="UP000475117"/>
    </source>
</evidence>
<dbReference type="InterPro" id="IPR029062">
    <property type="entry name" value="Class_I_gatase-like"/>
</dbReference>
<protein>
    <recommendedName>
        <fullName evidence="3">Glutamine amidotransferase domain-containing protein</fullName>
    </recommendedName>
</protein>
<dbReference type="AlphaFoldDB" id="A0A6B3L3R3"/>
<dbReference type="KEGG" id="soa:G3M56_008730"/>
<accession>A0A6B3L3R3</accession>
<dbReference type="SUPFAM" id="SSF52317">
    <property type="entry name" value="Class I glutamine amidotransferase-like"/>
    <property type="match status" value="1"/>
</dbReference>
<dbReference type="SUPFAM" id="SSF53300">
    <property type="entry name" value="vWA-like"/>
    <property type="match status" value="1"/>
</dbReference>
<reference evidence="1 2" key="1">
    <citation type="submission" date="2020-12" db="EMBL/GenBank/DDBJ databases">
        <title>Sulforoseuscoccus oceanibium gen. nov., sp. nov., a representative of the phylum Verrucomicrobia with special cytoplasmic membrane, and proposal of Sulforoseuscoccusaceae fam. nov.</title>
        <authorList>
            <person name="Xi F."/>
        </authorList>
    </citation>
    <scope>NUCLEOTIDE SEQUENCE [LARGE SCALE GENOMIC DNA]</scope>
    <source>
        <strain evidence="1 2">T37</strain>
    </source>
</reference>